<keyword evidence="5" id="KW-0808">Transferase</keyword>
<name>A0ABR2K5Q2_9EUKA</name>
<evidence type="ECO:0000313" key="10">
    <source>
        <dbReference type="Proteomes" id="UP001470230"/>
    </source>
</evidence>
<evidence type="ECO:0000256" key="6">
    <source>
        <dbReference type="SAM" id="MobiDB-lite"/>
    </source>
</evidence>
<evidence type="ECO:0000256" key="2">
    <source>
        <dbReference type="ARBA" id="ARBA00022741"/>
    </source>
</evidence>
<comment type="similarity">
    <text evidence="5">Belongs to the protein kinase superfamily.</text>
</comment>
<proteinExistence type="inferred from homology"/>
<evidence type="ECO:0000259" key="8">
    <source>
        <dbReference type="PROSITE" id="PS50011"/>
    </source>
</evidence>
<evidence type="ECO:0000256" key="7">
    <source>
        <dbReference type="SAM" id="Phobius"/>
    </source>
</evidence>
<keyword evidence="7" id="KW-0472">Membrane</keyword>
<evidence type="ECO:0000256" key="3">
    <source>
        <dbReference type="ARBA" id="ARBA00022840"/>
    </source>
</evidence>
<dbReference type="PROSITE" id="PS50011">
    <property type="entry name" value="PROTEIN_KINASE_DOM"/>
    <property type="match status" value="1"/>
</dbReference>
<gene>
    <name evidence="9" type="ORF">M9Y10_041658</name>
</gene>
<keyword evidence="10" id="KW-1185">Reference proteome</keyword>
<feature type="region of interest" description="Disordered" evidence="6">
    <location>
        <begin position="321"/>
        <end position="441"/>
    </location>
</feature>
<dbReference type="SUPFAM" id="SSF56112">
    <property type="entry name" value="Protein kinase-like (PK-like)"/>
    <property type="match status" value="1"/>
</dbReference>
<feature type="compositionally biased region" description="Basic residues" evidence="6">
    <location>
        <begin position="353"/>
        <end position="363"/>
    </location>
</feature>
<dbReference type="Proteomes" id="UP001470230">
    <property type="component" value="Unassembled WGS sequence"/>
</dbReference>
<feature type="compositionally biased region" description="Basic and acidic residues" evidence="6">
    <location>
        <begin position="412"/>
        <end position="425"/>
    </location>
</feature>
<dbReference type="PANTHER" id="PTHR11909">
    <property type="entry name" value="CASEIN KINASE-RELATED"/>
    <property type="match status" value="1"/>
</dbReference>
<dbReference type="InterPro" id="IPR008271">
    <property type="entry name" value="Ser/Thr_kinase_AS"/>
</dbReference>
<dbReference type="SMART" id="SM00220">
    <property type="entry name" value="S_TKc"/>
    <property type="match status" value="1"/>
</dbReference>
<keyword evidence="5" id="KW-0723">Serine/threonine-protein kinase</keyword>
<dbReference type="PROSITE" id="PS00108">
    <property type="entry name" value="PROTEIN_KINASE_ST"/>
    <property type="match status" value="1"/>
</dbReference>
<feature type="transmembrane region" description="Helical" evidence="7">
    <location>
        <begin position="20"/>
        <end position="37"/>
    </location>
</feature>
<dbReference type="InterPro" id="IPR000719">
    <property type="entry name" value="Prot_kinase_dom"/>
</dbReference>
<organism evidence="9 10">
    <name type="scientific">Tritrichomonas musculus</name>
    <dbReference type="NCBI Taxonomy" id="1915356"/>
    <lineage>
        <taxon>Eukaryota</taxon>
        <taxon>Metamonada</taxon>
        <taxon>Parabasalia</taxon>
        <taxon>Tritrichomonadida</taxon>
        <taxon>Tritrichomonadidae</taxon>
        <taxon>Tritrichomonas</taxon>
    </lineage>
</organism>
<dbReference type="Gene3D" id="1.10.510.10">
    <property type="entry name" value="Transferase(Phosphotransferase) domain 1"/>
    <property type="match status" value="1"/>
</dbReference>
<accession>A0ABR2K5Q2</accession>
<dbReference type="InterPro" id="IPR050235">
    <property type="entry name" value="CK1_Ser-Thr_kinase"/>
</dbReference>
<dbReference type="InterPro" id="IPR011009">
    <property type="entry name" value="Kinase-like_dom_sf"/>
</dbReference>
<keyword evidence="7" id="KW-0812">Transmembrane</keyword>
<dbReference type="EC" id="2.7.11.1" evidence="1"/>
<keyword evidence="3 4" id="KW-0067">ATP-binding</keyword>
<dbReference type="Pfam" id="PF00069">
    <property type="entry name" value="Pkinase"/>
    <property type="match status" value="1"/>
</dbReference>
<evidence type="ECO:0000256" key="5">
    <source>
        <dbReference type="RuleBase" id="RU000304"/>
    </source>
</evidence>
<protein>
    <recommendedName>
        <fullName evidence="1">non-specific serine/threonine protein kinase</fullName>
        <ecNumber evidence="1">2.7.11.1</ecNumber>
    </recommendedName>
</protein>
<dbReference type="PROSITE" id="PS00107">
    <property type="entry name" value="PROTEIN_KINASE_ATP"/>
    <property type="match status" value="1"/>
</dbReference>
<evidence type="ECO:0000313" key="9">
    <source>
        <dbReference type="EMBL" id="KAK8886198.1"/>
    </source>
</evidence>
<keyword evidence="2 4" id="KW-0547">Nucleotide-binding</keyword>
<comment type="caution">
    <text evidence="9">The sequence shown here is derived from an EMBL/GenBank/DDBJ whole genome shotgun (WGS) entry which is preliminary data.</text>
</comment>
<dbReference type="EMBL" id="JAPFFF010000007">
    <property type="protein sequence ID" value="KAK8886198.1"/>
    <property type="molecule type" value="Genomic_DNA"/>
</dbReference>
<evidence type="ECO:0000256" key="1">
    <source>
        <dbReference type="ARBA" id="ARBA00012513"/>
    </source>
</evidence>
<evidence type="ECO:0000256" key="4">
    <source>
        <dbReference type="PROSITE-ProRule" id="PRU10141"/>
    </source>
</evidence>
<feature type="compositionally biased region" description="Basic and acidic residues" evidence="6">
    <location>
        <begin position="364"/>
        <end position="373"/>
    </location>
</feature>
<keyword evidence="7" id="KW-1133">Transmembrane helix</keyword>
<feature type="compositionally biased region" description="Basic and acidic residues" evidence="6">
    <location>
        <begin position="381"/>
        <end position="405"/>
    </location>
</feature>
<keyword evidence="5" id="KW-0418">Kinase</keyword>
<feature type="binding site" evidence="4">
    <location>
        <position position="49"/>
    </location>
    <ligand>
        <name>ATP</name>
        <dbReference type="ChEBI" id="CHEBI:30616"/>
    </ligand>
</feature>
<dbReference type="InterPro" id="IPR017441">
    <property type="entry name" value="Protein_kinase_ATP_BS"/>
</dbReference>
<sequence length="441" mass="50908">MSKSSLDRKIIPSGKSIDGYQIVYIIGVGGFGGIYKVKEKKTNQMFAMKTESLNSNRGTLPNEIEYMKQLKGDFFPKFRSSGTSKKYNVNYLVMNLLGPSIGGIQAYHQRKLEKELVYNICYNMLGIIKSFHSYGYVHCDIKPSNFLIQQSRDSPLVLIDFGLCKKHIDPSTNEPFPFQKNQVFCGTKKFASINVHEGCLYGRRDDIISWFYSFIDLACGSLPWEKLQDNDEIVNSKKNLNLSELGEFPDQIELIYYYIKKLKYADEPDYIKIAHLFKQAMEDDGIHPGEIDWFSFYAAHSNLANLQKAMSLNMIKVLNSNNHDDISNKPFKKTNSTPSKHSRNYSKTENKSSKSRSHRHHKSHNDGNPKEHVSLPPVPNKDNDMNDNQKDINYKKKTEKSEQVHSQKKKKDSQIYDDGEKRERYLEEEEDLSDGKRCLIQ</sequence>
<feature type="domain" description="Protein kinase" evidence="8">
    <location>
        <begin position="20"/>
        <end position="290"/>
    </location>
</feature>
<reference evidence="9 10" key="1">
    <citation type="submission" date="2024-04" db="EMBL/GenBank/DDBJ databases">
        <title>Tritrichomonas musculus Genome.</title>
        <authorList>
            <person name="Alves-Ferreira E."/>
            <person name="Grigg M."/>
            <person name="Lorenzi H."/>
            <person name="Galac M."/>
        </authorList>
    </citation>
    <scope>NUCLEOTIDE SEQUENCE [LARGE SCALE GENOMIC DNA]</scope>
    <source>
        <strain evidence="9 10">EAF2021</strain>
    </source>
</reference>